<keyword evidence="1" id="KW-0472">Membrane</keyword>
<keyword evidence="1" id="KW-0812">Transmembrane</keyword>
<keyword evidence="3" id="KW-1185">Reference proteome</keyword>
<name>A0A5B7JVS9_PORTR</name>
<protein>
    <submittedName>
        <fullName evidence="2">Uncharacterized protein</fullName>
    </submittedName>
</protein>
<organism evidence="2 3">
    <name type="scientific">Portunus trituberculatus</name>
    <name type="common">Swimming crab</name>
    <name type="synonym">Neptunus trituberculatus</name>
    <dbReference type="NCBI Taxonomy" id="210409"/>
    <lineage>
        <taxon>Eukaryota</taxon>
        <taxon>Metazoa</taxon>
        <taxon>Ecdysozoa</taxon>
        <taxon>Arthropoda</taxon>
        <taxon>Crustacea</taxon>
        <taxon>Multicrustacea</taxon>
        <taxon>Malacostraca</taxon>
        <taxon>Eumalacostraca</taxon>
        <taxon>Eucarida</taxon>
        <taxon>Decapoda</taxon>
        <taxon>Pleocyemata</taxon>
        <taxon>Brachyura</taxon>
        <taxon>Eubrachyura</taxon>
        <taxon>Portunoidea</taxon>
        <taxon>Portunidae</taxon>
        <taxon>Portuninae</taxon>
        <taxon>Portunus</taxon>
    </lineage>
</organism>
<gene>
    <name evidence="2" type="ORF">E2C01_095639</name>
</gene>
<evidence type="ECO:0000313" key="2">
    <source>
        <dbReference type="EMBL" id="MPD00183.1"/>
    </source>
</evidence>
<keyword evidence="1" id="KW-1133">Transmembrane helix</keyword>
<dbReference type="EMBL" id="VSRR010121800">
    <property type="protein sequence ID" value="MPD00183.1"/>
    <property type="molecule type" value="Genomic_DNA"/>
</dbReference>
<feature type="transmembrane region" description="Helical" evidence="1">
    <location>
        <begin position="21"/>
        <end position="46"/>
    </location>
</feature>
<feature type="transmembrane region" description="Helical" evidence="1">
    <location>
        <begin position="52"/>
        <end position="76"/>
    </location>
</feature>
<sequence>MHRIVSYNYLSGTSRLISWSRMLVMLEVVVVVTVVLVVVVAARLGIVMVGMVVLEVVVVVVVVVGVGVLPSVAVVVDRRSMSRNGSRGSRRLFVAVEEAAAVTLLEVLELLPPLLAVL</sequence>
<evidence type="ECO:0000313" key="3">
    <source>
        <dbReference type="Proteomes" id="UP000324222"/>
    </source>
</evidence>
<proteinExistence type="predicted"/>
<dbReference type="AlphaFoldDB" id="A0A5B7JVS9"/>
<reference evidence="2 3" key="1">
    <citation type="submission" date="2019-05" db="EMBL/GenBank/DDBJ databases">
        <title>Another draft genome of Portunus trituberculatus and its Hox gene families provides insights of decapod evolution.</title>
        <authorList>
            <person name="Jeong J.-H."/>
            <person name="Song I."/>
            <person name="Kim S."/>
            <person name="Choi T."/>
            <person name="Kim D."/>
            <person name="Ryu S."/>
            <person name="Kim W."/>
        </authorList>
    </citation>
    <scope>NUCLEOTIDE SEQUENCE [LARGE SCALE GENOMIC DNA]</scope>
    <source>
        <tissue evidence="2">Muscle</tissue>
    </source>
</reference>
<comment type="caution">
    <text evidence="2">The sequence shown here is derived from an EMBL/GenBank/DDBJ whole genome shotgun (WGS) entry which is preliminary data.</text>
</comment>
<evidence type="ECO:0000256" key="1">
    <source>
        <dbReference type="SAM" id="Phobius"/>
    </source>
</evidence>
<accession>A0A5B7JVS9</accession>
<dbReference type="Proteomes" id="UP000324222">
    <property type="component" value="Unassembled WGS sequence"/>
</dbReference>